<dbReference type="PATRIC" id="fig|1423715.3.peg.226"/>
<dbReference type="STRING" id="1423715.FD25_GL000211"/>
<dbReference type="CDD" id="cd19958">
    <property type="entry name" value="pyocin_knob"/>
    <property type="match status" value="1"/>
</dbReference>
<accession>A0A0R1LQB0</accession>
<organism evidence="1 2">
    <name type="scientific">Levilactobacillus acidifarinae DSM 19394 = JCM 15949</name>
    <dbReference type="NCBI Taxonomy" id="1423715"/>
    <lineage>
        <taxon>Bacteria</taxon>
        <taxon>Bacillati</taxon>
        <taxon>Bacillota</taxon>
        <taxon>Bacilli</taxon>
        <taxon>Lactobacillales</taxon>
        <taxon>Lactobacillaceae</taxon>
        <taxon>Levilactobacillus</taxon>
    </lineage>
</organism>
<name>A0A0R1LQB0_9LACO</name>
<dbReference type="EMBL" id="AZDV01000026">
    <property type="protein sequence ID" value="KRK94258.1"/>
    <property type="molecule type" value="Genomic_DNA"/>
</dbReference>
<proteinExistence type="predicted"/>
<evidence type="ECO:0000313" key="2">
    <source>
        <dbReference type="Proteomes" id="UP000051955"/>
    </source>
</evidence>
<sequence>MTVNSTAGLSSSGTRLYYANHGDIGFIEVANVKSTPEMGIQPQQLETTNLGDETQHYDLGMNNTALLAFSVIYKGPEWNTIYTKSGNRQVYDWKIVYPDGMYITFSGPFVITLAGLDINTAAAYTLSISPADVPLFHKSDGTTIETGGGDDTMSYRPMFTKTFASIDEMNAYDDVQGSIVQGDFVLIGGTSADRGKVFFYNGKGFTYFASIIGPQGDKGDRGEPGANTRMMGKVDKLPALAQEGQCFFVGTELYSWTNGVWVDLGNFVGGKGDTGAKGATGDSAYQVAVAGGYTGTVEEWLASLKGDTGDKGATGDSAYQVAVSGGYTGTEVDWLASLKGEKGDTGPTGAGLNLVGTVAAVADLPVDQPDGTGYLVAGELYTSTDGKWTDVGRLQGADGKSAYQVATGAGYVGTEAQWLRTLVGPKGPAQDLSGYATNDDVIKASNAANMYTDNKIEDANRTTHLADKTNLNDVVENGLYSAGASTNGITNTPDGYYGWFELEVENLDNSKSNGVQKYYDTNSGMGFIRAWNYSNGTKNFTKWSPMVNMGIVHDGANLNDELIPGNYFSMKSVTNGPSFPNGRSYISWIVYSTLDLPQAASYTQIAINQPGDTAVRNFVSGAGWGPWQLIAGGRGLTDNDDLYTLPAGEYIIGGSHPKNAPSPSEPWAIVKVRSWGQLGAKDIDFLDTSYNHYINVYSGANPAWAGWRVAK</sequence>
<dbReference type="Proteomes" id="UP000051955">
    <property type="component" value="Unassembled WGS sequence"/>
</dbReference>
<reference evidence="1 2" key="1">
    <citation type="journal article" date="2015" name="Genome Announc.">
        <title>Expanding the biotechnology potential of lactobacilli through comparative genomics of 213 strains and associated genera.</title>
        <authorList>
            <person name="Sun Z."/>
            <person name="Harris H.M."/>
            <person name="McCann A."/>
            <person name="Guo C."/>
            <person name="Argimon S."/>
            <person name="Zhang W."/>
            <person name="Yang X."/>
            <person name="Jeffery I.B."/>
            <person name="Cooney J.C."/>
            <person name="Kagawa T.F."/>
            <person name="Liu W."/>
            <person name="Song Y."/>
            <person name="Salvetti E."/>
            <person name="Wrobel A."/>
            <person name="Rasinkangas P."/>
            <person name="Parkhill J."/>
            <person name="Rea M.C."/>
            <person name="O'Sullivan O."/>
            <person name="Ritari J."/>
            <person name="Douillard F.P."/>
            <person name="Paul Ross R."/>
            <person name="Yang R."/>
            <person name="Briner A.E."/>
            <person name="Felis G.E."/>
            <person name="de Vos W.M."/>
            <person name="Barrangou R."/>
            <person name="Klaenhammer T.R."/>
            <person name="Caufield P.W."/>
            <person name="Cui Y."/>
            <person name="Zhang H."/>
            <person name="O'Toole P.W."/>
        </authorList>
    </citation>
    <scope>NUCLEOTIDE SEQUENCE [LARGE SCALE GENOMIC DNA]</scope>
    <source>
        <strain evidence="1 2">DSM 19394</strain>
    </source>
</reference>
<dbReference type="AlphaFoldDB" id="A0A0R1LQB0"/>
<dbReference type="Gene3D" id="4.10.410.40">
    <property type="match status" value="1"/>
</dbReference>
<dbReference type="RefSeq" id="WP_057803092.1">
    <property type="nucleotide sequence ID" value="NZ_AZDV01000026.1"/>
</dbReference>
<dbReference type="OrthoDB" id="2151928at2"/>
<keyword evidence="2" id="KW-1185">Reference proteome</keyword>
<protein>
    <submittedName>
        <fullName evidence="1">Uncharacterized protein</fullName>
    </submittedName>
</protein>
<gene>
    <name evidence="1" type="ORF">FD25_GL000211</name>
</gene>
<comment type="caution">
    <text evidence="1">The sequence shown here is derived from an EMBL/GenBank/DDBJ whole genome shotgun (WGS) entry which is preliminary data.</text>
</comment>
<evidence type="ECO:0000313" key="1">
    <source>
        <dbReference type="EMBL" id="KRK94258.1"/>
    </source>
</evidence>